<name>A0A5J4RX13_9ZZZZ</name>
<dbReference type="AlphaFoldDB" id="A0A5J4RX13"/>
<protein>
    <submittedName>
        <fullName evidence="1">Uncharacterized protein</fullName>
    </submittedName>
</protein>
<comment type="caution">
    <text evidence="1">The sequence shown here is derived from an EMBL/GenBank/DDBJ whole genome shotgun (WGS) entry which is preliminary data.</text>
</comment>
<evidence type="ECO:0000313" key="1">
    <source>
        <dbReference type="EMBL" id="KAA6337670.1"/>
    </source>
</evidence>
<dbReference type="EMBL" id="SNRY01000679">
    <property type="protein sequence ID" value="KAA6337670.1"/>
    <property type="molecule type" value="Genomic_DNA"/>
</dbReference>
<sequence>MNNQYLNASCFVYSSTFYNENFEKILVGIIACYYCIVESKIKLPPNDENKVRDIMLFDYLKKLDFKNSHFPLANYHFDKETYESKGRADIRILHVNPYKDDYAYYIIECKRLDNGNRNGKIGLNGEYIANGIARFILEKKYPFYNDTAGMLGFVVEKMDIHQNISAINQLLKNTFTEINTEKELTPRQIVSSFDYSYCSSHKIEDSSKIIYHLMFDFSKNITQQ</sequence>
<proteinExistence type="predicted"/>
<organism evidence="1">
    <name type="scientific">termite gut metagenome</name>
    <dbReference type="NCBI Taxonomy" id="433724"/>
    <lineage>
        <taxon>unclassified sequences</taxon>
        <taxon>metagenomes</taxon>
        <taxon>organismal metagenomes</taxon>
    </lineage>
</organism>
<gene>
    <name evidence="1" type="ORF">EZS27_014266</name>
</gene>
<accession>A0A5J4RX13</accession>
<reference evidence="1" key="1">
    <citation type="submission" date="2019-03" db="EMBL/GenBank/DDBJ databases">
        <title>Single cell metagenomics reveals metabolic interactions within the superorganism composed of flagellate Streblomastix strix and complex community of Bacteroidetes bacteria on its surface.</title>
        <authorList>
            <person name="Treitli S.C."/>
            <person name="Kolisko M."/>
            <person name="Husnik F."/>
            <person name="Keeling P."/>
            <person name="Hampl V."/>
        </authorList>
    </citation>
    <scope>NUCLEOTIDE SEQUENCE</scope>
    <source>
        <strain evidence="1">STM</strain>
    </source>
</reference>